<dbReference type="InterPro" id="IPR013217">
    <property type="entry name" value="Methyltransf_12"/>
</dbReference>
<dbReference type="Gene3D" id="3.40.50.150">
    <property type="entry name" value="Vaccinia Virus protein VP39"/>
    <property type="match status" value="1"/>
</dbReference>
<reference evidence="6 7" key="1">
    <citation type="submission" date="2018-06" db="EMBL/GenBank/DDBJ databases">
        <title>Genomic Encyclopedia of Archaeal and Bacterial Type Strains, Phase II (KMG-II): from individual species to whole genera.</title>
        <authorList>
            <person name="Goeker M."/>
        </authorList>
    </citation>
    <scope>NUCLEOTIDE SEQUENCE [LARGE SCALE GENOMIC DNA]</scope>
    <source>
        <strain evidence="6 7">DSM 27372</strain>
    </source>
</reference>
<evidence type="ECO:0000256" key="4">
    <source>
        <dbReference type="ARBA" id="ARBA00022737"/>
    </source>
</evidence>
<dbReference type="GO" id="GO:0009403">
    <property type="term" value="P:toxin biosynthetic process"/>
    <property type="evidence" value="ECO:0007669"/>
    <property type="project" value="UniProtKB-ARBA"/>
</dbReference>
<protein>
    <submittedName>
        <fullName evidence="6">Amino acid adenylation domain-containing protein</fullName>
    </submittedName>
</protein>
<dbReference type="Gene3D" id="3.30.300.30">
    <property type="match status" value="2"/>
</dbReference>
<dbReference type="FunFam" id="3.40.50.12780:FF:000012">
    <property type="entry name" value="Non-ribosomal peptide synthetase"/>
    <property type="match status" value="1"/>
</dbReference>
<dbReference type="InterPro" id="IPR009081">
    <property type="entry name" value="PP-bd_ACP"/>
</dbReference>
<dbReference type="Gene3D" id="1.10.1200.10">
    <property type="entry name" value="ACP-like"/>
    <property type="match status" value="1"/>
</dbReference>
<evidence type="ECO:0000256" key="2">
    <source>
        <dbReference type="ARBA" id="ARBA00022450"/>
    </source>
</evidence>
<dbReference type="InterPro" id="IPR020806">
    <property type="entry name" value="PKS_PP-bd"/>
</dbReference>
<keyword evidence="7" id="KW-1185">Reference proteome</keyword>
<dbReference type="Proteomes" id="UP000248198">
    <property type="component" value="Unassembled WGS sequence"/>
</dbReference>
<dbReference type="Pfam" id="PF08242">
    <property type="entry name" value="Methyltransf_12"/>
    <property type="match status" value="1"/>
</dbReference>
<dbReference type="Gene3D" id="3.30.559.30">
    <property type="entry name" value="Nonribosomal peptide synthetase, condensation domain"/>
    <property type="match status" value="1"/>
</dbReference>
<dbReference type="InterPro" id="IPR045851">
    <property type="entry name" value="AMP-bd_C_sf"/>
</dbReference>
<dbReference type="Pfam" id="PF00501">
    <property type="entry name" value="AMP-binding"/>
    <property type="match status" value="1"/>
</dbReference>
<dbReference type="OrthoDB" id="4317020at2"/>
<dbReference type="GO" id="GO:0043041">
    <property type="term" value="P:amino acid activation for nonribosomal peptide biosynthetic process"/>
    <property type="evidence" value="ECO:0007669"/>
    <property type="project" value="TreeGrafter"/>
</dbReference>
<dbReference type="FunFam" id="1.10.1200.10:FF:000005">
    <property type="entry name" value="Nonribosomal peptide synthetase 1"/>
    <property type="match status" value="1"/>
</dbReference>
<dbReference type="SUPFAM" id="SSF53474">
    <property type="entry name" value="alpha/beta-Hydrolases"/>
    <property type="match status" value="1"/>
</dbReference>
<dbReference type="PANTHER" id="PTHR45527:SF1">
    <property type="entry name" value="FATTY ACID SYNTHASE"/>
    <property type="match status" value="1"/>
</dbReference>
<keyword evidence="2" id="KW-0596">Phosphopantetheine</keyword>
<comment type="caution">
    <text evidence="6">The sequence shown here is derived from an EMBL/GenBank/DDBJ whole genome shotgun (WGS) entry which is preliminary data.</text>
</comment>
<dbReference type="InterPro" id="IPR001242">
    <property type="entry name" value="Condensation_dom"/>
</dbReference>
<accession>A0A318UMX8</accession>
<gene>
    <name evidence="6" type="ORF">B0O44_101355</name>
</gene>
<dbReference type="PANTHER" id="PTHR45527">
    <property type="entry name" value="NONRIBOSOMAL PEPTIDE SYNTHETASE"/>
    <property type="match status" value="1"/>
</dbReference>
<dbReference type="SMART" id="SM00823">
    <property type="entry name" value="PKS_PP"/>
    <property type="match status" value="1"/>
</dbReference>
<dbReference type="GO" id="GO:0031177">
    <property type="term" value="F:phosphopantetheine binding"/>
    <property type="evidence" value="ECO:0007669"/>
    <property type="project" value="InterPro"/>
</dbReference>
<dbReference type="RefSeq" id="WP_110826979.1">
    <property type="nucleotide sequence ID" value="NZ_QKLU01000001.1"/>
</dbReference>
<dbReference type="PROSITE" id="PS50075">
    <property type="entry name" value="CARRIER"/>
    <property type="match status" value="1"/>
</dbReference>
<dbReference type="Gene3D" id="3.30.559.10">
    <property type="entry name" value="Chloramphenicol acetyltransferase-like domain"/>
    <property type="match status" value="1"/>
</dbReference>
<organism evidence="6 7">
    <name type="scientific">Pedobacter nutrimenti</name>
    <dbReference type="NCBI Taxonomy" id="1241337"/>
    <lineage>
        <taxon>Bacteria</taxon>
        <taxon>Pseudomonadati</taxon>
        <taxon>Bacteroidota</taxon>
        <taxon>Sphingobacteriia</taxon>
        <taxon>Sphingobacteriales</taxon>
        <taxon>Sphingobacteriaceae</taxon>
        <taxon>Pedobacter</taxon>
    </lineage>
</organism>
<name>A0A318UMX8_9SPHI</name>
<dbReference type="Pfam" id="PF00550">
    <property type="entry name" value="PP-binding"/>
    <property type="match status" value="1"/>
</dbReference>
<dbReference type="CDD" id="cd02440">
    <property type="entry name" value="AdoMet_MTases"/>
    <property type="match status" value="1"/>
</dbReference>
<dbReference type="InterPro" id="IPR042099">
    <property type="entry name" value="ANL_N_sf"/>
</dbReference>
<evidence type="ECO:0000256" key="3">
    <source>
        <dbReference type="ARBA" id="ARBA00022553"/>
    </source>
</evidence>
<dbReference type="InterPro" id="IPR029063">
    <property type="entry name" value="SAM-dependent_MTases_sf"/>
</dbReference>
<evidence type="ECO:0000313" key="6">
    <source>
        <dbReference type="EMBL" id="PYF76880.1"/>
    </source>
</evidence>
<dbReference type="InterPro" id="IPR020845">
    <property type="entry name" value="AMP-binding_CS"/>
</dbReference>
<dbReference type="SUPFAM" id="SSF47336">
    <property type="entry name" value="ACP-like"/>
    <property type="match status" value="1"/>
</dbReference>
<dbReference type="Gene3D" id="3.40.50.12780">
    <property type="entry name" value="N-terminal domain of ligase-like"/>
    <property type="match status" value="1"/>
</dbReference>
<dbReference type="InterPro" id="IPR000873">
    <property type="entry name" value="AMP-dep_synth/lig_dom"/>
</dbReference>
<dbReference type="InterPro" id="IPR023213">
    <property type="entry name" value="CAT-like_dom_sf"/>
</dbReference>
<dbReference type="FunFam" id="3.40.50.980:FF:000001">
    <property type="entry name" value="Non-ribosomal peptide synthetase"/>
    <property type="match status" value="1"/>
</dbReference>
<proteinExistence type="predicted"/>
<dbReference type="InterPro" id="IPR010071">
    <property type="entry name" value="AA_adenyl_dom"/>
</dbReference>
<dbReference type="NCBIfam" id="TIGR01733">
    <property type="entry name" value="AA-adenyl-dom"/>
    <property type="match status" value="1"/>
</dbReference>
<evidence type="ECO:0000259" key="5">
    <source>
        <dbReference type="PROSITE" id="PS50075"/>
    </source>
</evidence>
<dbReference type="Pfam" id="PF00668">
    <property type="entry name" value="Condensation"/>
    <property type="match status" value="1"/>
</dbReference>
<dbReference type="EMBL" id="QKLU01000001">
    <property type="protein sequence ID" value="PYF76880.1"/>
    <property type="molecule type" value="Genomic_DNA"/>
</dbReference>
<dbReference type="PROSITE" id="PS00455">
    <property type="entry name" value="AMP_BINDING"/>
    <property type="match status" value="1"/>
</dbReference>
<dbReference type="GO" id="GO:0009366">
    <property type="term" value="C:enterobactin synthetase complex"/>
    <property type="evidence" value="ECO:0007669"/>
    <property type="project" value="TreeGrafter"/>
</dbReference>
<dbReference type="GO" id="GO:0005829">
    <property type="term" value="C:cytosol"/>
    <property type="evidence" value="ECO:0007669"/>
    <property type="project" value="TreeGrafter"/>
</dbReference>
<dbReference type="InterPro" id="IPR029058">
    <property type="entry name" value="AB_hydrolase_fold"/>
</dbReference>
<dbReference type="InterPro" id="IPR001031">
    <property type="entry name" value="Thioesterase"/>
</dbReference>
<evidence type="ECO:0000313" key="7">
    <source>
        <dbReference type="Proteomes" id="UP000248198"/>
    </source>
</evidence>
<dbReference type="InterPro" id="IPR036736">
    <property type="entry name" value="ACP-like_sf"/>
</dbReference>
<dbReference type="Pfam" id="PF00975">
    <property type="entry name" value="Thioesterase"/>
    <property type="match status" value="1"/>
</dbReference>
<comment type="cofactor">
    <cofactor evidence="1">
        <name>pantetheine 4'-phosphate</name>
        <dbReference type="ChEBI" id="CHEBI:47942"/>
    </cofactor>
</comment>
<dbReference type="GO" id="GO:0009239">
    <property type="term" value="P:enterobactin biosynthetic process"/>
    <property type="evidence" value="ECO:0007669"/>
    <property type="project" value="TreeGrafter"/>
</dbReference>
<dbReference type="CDD" id="cd19531">
    <property type="entry name" value="LCL_NRPS-like"/>
    <property type="match status" value="1"/>
</dbReference>
<dbReference type="SUPFAM" id="SSF56801">
    <property type="entry name" value="Acetyl-CoA synthetase-like"/>
    <property type="match status" value="1"/>
</dbReference>
<keyword evidence="3" id="KW-0597">Phosphoprotein</keyword>
<dbReference type="GO" id="GO:0047527">
    <property type="term" value="F:2,3-dihydroxybenzoate-serine ligase activity"/>
    <property type="evidence" value="ECO:0007669"/>
    <property type="project" value="TreeGrafter"/>
</dbReference>
<dbReference type="SUPFAM" id="SSF52777">
    <property type="entry name" value="CoA-dependent acyltransferases"/>
    <property type="match status" value="2"/>
</dbReference>
<feature type="domain" description="Carrier" evidence="5">
    <location>
        <begin position="1391"/>
        <end position="1466"/>
    </location>
</feature>
<evidence type="ECO:0000256" key="1">
    <source>
        <dbReference type="ARBA" id="ARBA00001957"/>
    </source>
</evidence>
<dbReference type="Gene3D" id="3.40.50.1820">
    <property type="entry name" value="alpha/beta hydrolase"/>
    <property type="match status" value="1"/>
</dbReference>
<keyword evidence="4" id="KW-0677">Repeat</keyword>
<dbReference type="SUPFAM" id="SSF53335">
    <property type="entry name" value="S-adenosyl-L-methionine-dependent methyltransferases"/>
    <property type="match status" value="1"/>
</dbReference>
<sequence length="1742" mass="195893">MTNKYNLIAVDFNPFQEGELEMTVNTTESQKEIWLACILGGNESNCSYNESLSLELHGKFDFQAMQSAFQDLIQRHESLRSNISADGDYLCIYKYAAQLLSFEDISSITDQQQYLKEFNALEANKAFDLQKDLLFKSTLFKLTDTRHVLKLTAHHIVCDGWSFGIILEDLGKLYSAYVKGEIPQLEPATGFSVYAKELQKLTESPAYNQTVDYWVQQYKGNIPELDLPVDAPRPATRTYKSNRTDVTLDPVLLKAVKKTGAQAGCSLVNTLMAAFEIYLSKLTGQTDIVLGLPSSGQSFTGHYSVVGHCVNLLPLRSRLETFRSFTDYLKICRVKMIDHYEHQQFTFGSLLKKLNIPRNSSRIPLVPVIFNIDMGMDGSVFFEGLQHELHSNPKAYENFELFLNATGTQDSLVMEWSYNSQLFMPDTIQRMINGFTALLHDLTEHSDVPVNDLEVFQQKKPAAESQLETEEFTQSLLPNLFADIAETYPDHTAIHFKNNTVSYRKLREASDLVAYYLIGQGIEKGDVVAILLDRSERLVICLMGILKAGAAYLPLDPEYPQHRIEFMLEDSGAKLLLTSANHKTKFNSKVHEHDIEQVLTTSAAKGNVGIPAVTGSDLAYILYTSGSTGKPKGVKITHHNLSNFLLSMQAAPGITDQDRLLAITTISFDIAGLELYLPLISGAQIVLADTTTARDGRLLLKLIEDKNITLLQATPSTLQMILDSGWEKKYPVKILSGGEALGRELANQLLQRSDSLWNMYGPTETTIWSTVKHLTVKDKKITIGGPIRNTQIYILDEQGHQLEPGLPGEIHIGGDGVAAGYLNRPDLNAEKFISDPYSKVPGAKLYRTGDLGKLLENGEFECLGRIDQQVKIRGHRIELGEIETALSAQKEVKQSVVLAREDTPGHKRLIAYVILDTSDNKEEKLAWKERWDSLYTIGSALKKESGLSTKNLDDTLLEHYQNSSELALQAKEWLQVSAERIKNIGSKKIYEIGSGGGQLLFELANSAELYVATDYAQTAIDKLNEKLQLNREEWAHVHAEAVLADDFTYVADQSFDLVLIHSVAQYFPDVNYLIEVIKKSAASIKNGGCIFIGDMQGKNSLEMYHAMDYLSNTPDSSTLATFSEVVANRVRIEDELVADPEFFYGLSDLIPGITNVNIQLREGTLLNETTKYHYDVWLYIDKPHHQTGAELKLDYRIEKTSIDEIGNILATHPSSVIEIKNVDNARTIKDHRLLELIKHSSGDTLMKSIKTAVAQASGGLTPDVFWGLGKKYHFNTHVRWQTDGTDGLFNVVFIPITLQDTLPEPAHKNKSTGKELKDYIRNPFSKQEVAIPKELIQTWKRKLSGILPAYMVPEDFIALKKFPLTPNAKIDRNALPKPQSKKDEAIKTGRITRTKNEQLISNIWSEVLGLDDIKLTDDFFEVGGHSLLAVKVMVAIEKQTGIRLPLAILFENSTIEKLALKLSDDETEEIWEAVVPIKTQGKKTPLFLIHGGGMNILLFKSLIEHFDHDQPIYAIQALGLNKETTVPETLEKIAGIYIKEMLKINPTGPYALAGYSLGGFIAYEIAKQLKEMGKEIKLLGMIDTYAGNHSLDLSTSQRLYVKTKRQFNKIPFLIKSILNYPKEALMYQYHFFKRKLNPLLPAIDNSEVSVLTDYEKGIYEAYDKALDNYKLSPCDAMVTLFRVNKRLYYLDDRIYLGWNKYAMGGVDVYEIPGDHKTFLYPPNDKKFVEIIQGVMNKNEQHV</sequence>